<reference evidence="3" key="1">
    <citation type="submission" date="2021-01" db="EMBL/GenBank/DDBJ databases">
        <authorList>
            <person name="Zahm M."/>
            <person name="Roques C."/>
            <person name="Cabau C."/>
            <person name="Klopp C."/>
            <person name="Donnadieu C."/>
            <person name="Jouanno E."/>
            <person name="Lampietro C."/>
            <person name="Louis A."/>
            <person name="Herpin A."/>
            <person name="Echchiki A."/>
            <person name="Berthelot C."/>
            <person name="Parey E."/>
            <person name="Roest-Crollius H."/>
            <person name="Braasch I."/>
            <person name="Postlethwait J."/>
            <person name="Bobe J."/>
            <person name="Montfort J."/>
            <person name="Bouchez O."/>
            <person name="Begum T."/>
            <person name="Mejri S."/>
            <person name="Adams A."/>
            <person name="Chen W.-J."/>
            <person name="Guiguen Y."/>
        </authorList>
    </citation>
    <scope>NUCLEOTIDE SEQUENCE</scope>
    <source>
        <strain evidence="3">YG-15Mar2019-1</strain>
        <tissue evidence="3">Brain</tissue>
    </source>
</reference>
<evidence type="ECO:0000313" key="4">
    <source>
        <dbReference type="Proteomes" id="UP001046870"/>
    </source>
</evidence>
<dbReference type="Pfam" id="PF10506">
    <property type="entry name" value="USHBP1_PDZ-bd"/>
    <property type="match status" value="1"/>
</dbReference>
<dbReference type="PANTHER" id="PTHR23347:SF5">
    <property type="entry name" value="HARMONIN-BINDING PROTEIN USHBP1"/>
    <property type="match status" value="1"/>
</dbReference>
<evidence type="ECO:0000259" key="2">
    <source>
        <dbReference type="Pfam" id="PF10506"/>
    </source>
</evidence>
<dbReference type="Proteomes" id="UP001046870">
    <property type="component" value="Chromosome 2"/>
</dbReference>
<name>A0A9D3QDU2_MEGAT</name>
<feature type="compositionally biased region" description="Low complexity" evidence="1">
    <location>
        <begin position="313"/>
        <end position="331"/>
    </location>
</feature>
<keyword evidence="4" id="KW-1185">Reference proteome</keyword>
<proteinExistence type="predicted"/>
<evidence type="ECO:0000256" key="1">
    <source>
        <dbReference type="SAM" id="MobiDB-lite"/>
    </source>
</evidence>
<feature type="region of interest" description="Disordered" evidence="1">
    <location>
        <begin position="1"/>
        <end position="30"/>
    </location>
</feature>
<feature type="region of interest" description="Disordered" evidence="1">
    <location>
        <begin position="409"/>
        <end position="472"/>
    </location>
</feature>
<feature type="compositionally biased region" description="Basic and acidic residues" evidence="1">
    <location>
        <begin position="111"/>
        <end position="127"/>
    </location>
</feature>
<dbReference type="PANTHER" id="PTHR23347">
    <property type="entry name" value="COLORECTAL MUTANT CANCER PROTEIN MCC PROTEIN -RELATED"/>
    <property type="match status" value="1"/>
</dbReference>
<dbReference type="InterPro" id="IPR040171">
    <property type="entry name" value="USBP1-like"/>
</dbReference>
<gene>
    <name evidence="3" type="ORF">MATL_G00028550</name>
</gene>
<dbReference type="EMBL" id="JAFDVH010000002">
    <property type="protein sequence ID" value="KAG7487920.1"/>
    <property type="molecule type" value="Genomic_DNA"/>
</dbReference>
<accession>A0A9D3QDU2</accession>
<feature type="compositionally biased region" description="Basic and acidic residues" evidence="1">
    <location>
        <begin position="409"/>
        <end position="440"/>
    </location>
</feature>
<feature type="region of interest" description="Disordered" evidence="1">
    <location>
        <begin position="491"/>
        <end position="526"/>
    </location>
</feature>
<feature type="region of interest" description="Disordered" evidence="1">
    <location>
        <begin position="260"/>
        <end position="282"/>
    </location>
</feature>
<sequence length="720" mass="79400">MDAAEWQGDQGKVLPERAGANTDSEGKAFVSSGEPLTCVGGSPAATDPSELELAQCEAEVGTLLRIIAELNGRMNAMQIPGDPDGSTALEQEVISTPSPGPLSSPPSQCIPKERDEPVASEHPVTEKEDNAKLWTELQGVLAALESSIIKGRTWAAPHTACDEEKYTHHITAARESWVKTTQILEEMEREFGISYPSELPAEERQQYQRDIIALHKRNCNLRTTLQCREKELSRSKLALGGLKEERNKLQLKLLGLQKNLHTGGSLSPPTSPSSSSSGAMSPCWASPPFPGSPLLLRKSAGVFPALATGGDNTPPSSSPSTAVSSSPSSSVMGTLESETDRLQRCIERLKARNERLSAALERRKGESEQISMTLSRHEANSTALQMALKYSEECEEAYHELLSLYEARKQQDTSEPRETAEAGKERLQLSHTKPELRSPETGESLSSISPPGGAKEIVEQPNRGTPSALEEQEEAIREKIKKLKRDRAAVCVPAQEPDGEAKPSPDTGTLPGPRAQDNARPQSTKREKAALLYELVTVREEMSELRGMIRLTEKERRCLEWTLTAQRAQDVAGALIAESLREELEDRQAERQKLVEKGAKMDSGGGIPGPRNRTIIRELQAALQREQMLKRRVTALRDSLDTVLIDSATRRRCSEEERAQLALAHSKAAGTYRSARRKYREQLWRLERQVTAMSERHATQIANLKATLESLEFKREETVL</sequence>
<organism evidence="3 4">
    <name type="scientific">Megalops atlanticus</name>
    <name type="common">Tarpon</name>
    <name type="synonym">Clupea gigantea</name>
    <dbReference type="NCBI Taxonomy" id="7932"/>
    <lineage>
        <taxon>Eukaryota</taxon>
        <taxon>Metazoa</taxon>
        <taxon>Chordata</taxon>
        <taxon>Craniata</taxon>
        <taxon>Vertebrata</taxon>
        <taxon>Euteleostomi</taxon>
        <taxon>Actinopterygii</taxon>
        <taxon>Neopterygii</taxon>
        <taxon>Teleostei</taxon>
        <taxon>Elopiformes</taxon>
        <taxon>Megalopidae</taxon>
        <taxon>Megalops</taxon>
    </lineage>
</organism>
<evidence type="ECO:0000313" key="3">
    <source>
        <dbReference type="EMBL" id="KAG7487920.1"/>
    </source>
</evidence>
<comment type="caution">
    <text evidence="3">The sequence shown here is derived from an EMBL/GenBank/DDBJ whole genome shotgun (WGS) entry which is preliminary data.</text>
</comment>
<protein>
    <recommendedName>
        <fullName evidence="2">Harmonin-binding protein USHBP1 PDZ-binding domain-containing protein</fullName>
    </recommendedName>
</protein>
<feature type="region of interest" description="Disordered" evidence="1">
    <location>
        <begin position="305"/>
        <end position="339"/>
    </location>
</feature>
<feature type="domain" description="Harmonin-binding protein USHBP1 PDZ-binding" evidence="2">
    <location>
        <begin position="341"/>
        <end position="405"/>
    </location>
</feature>
<dbReference type="InterPro" id="IPR019536">
    <property type="entry name" value="USHBP1_PDZ-bd"/>
</dbReference>
<dbReference type="AlphaFoldDB" id="A0A9D3QDU2"/>
<dbReference type="OrthoDB" id="6256369at2759"/>
<feature type="region of interest" description="Disordered" evidence="1">
    <location>
        <begin position="78"/>
        <end position="127"/>
    </location>
</feature>